<evidence type="ECO:0000256" key="2">
    <source>
        <dbReference type="ARBA" id="ARBA00022622"/>
    </source>
</evidence>
<dbReference type="GO" id="GO:0098552">
    <property type="term" value="C:side of membrane"/>
    <property type="evidence" value="ECO:0007669"/>
    <property type="project" value="UniProtKB-KW"/>
</dbReference>
<evidence type="ECO:0000313" key="10">
    <source>
        <dbReference type="Proteomes" id="UP000504635"/>
    </source>
</evidence>
<dbReference type="InterPro" id="IPR050975">
    <property type="entry name" value="Sleep_regulator"/>
</dbReference>
<name>A0A6J2Y7C8_SITOR</name>
<feature type="chain" id="PRO_5027050243" evidence="9">
    <location>
        <begin position="24"/>
        <end position="166"/>
    </location>
</feature>
<feature type="signal peptide" evidence="9">
    <location>
        <begin position="1"/>
        <end position="23"/>
    </location>
</feature>
<evidence type="ECO:0000256" key="9">
    <source>
        <dbReference type="SAM" id="SignalP"/>
    </source>
</evidence>
<keyword evidence="5" id="KW-1133">Transmembrane helix</keyword>
<dbReference type="AlphaFoldDB" id="A0A6J2Y7C8"/>
<dbReference type="GO" id="GO:0030431">
    <property type="term" value="P:sleep"/>
    <property type="evidence" value="ECO:0007669"/>
    <property type="project" value="InterPro"/>
</dbReference>
<keyword evidence="7" id="KW-0325">Glycoprotein</keyword>
<evidence type="ECO:0000256" key="7">
    <source>
        <dbReference type="ARBA" id="ARBA00023180"/>
    </source>
</evidence>
<evidence type="ECO:0000256" key="8">
    <source>
        <dbReference type="ARBA" id="ARBA00023288"/>
    </source>
</evidence>
<accession>A0A6J2Y7C8</accession>
<dbReference type="Proteomes" id="UP000504635">
    <property type="component" value="Unplaced"/>
</dbReference>
<evidence type="ECO:0000313" key="11">
    <source>
        <dbReference type="RefSeq" id="XP_030759728.1"/>
    </source>
</evidence>
<evidence type="ECO:0000256" key="4">
    <source>
        <dbReference type="ARBA" id="ARBA00022729"/>
    </source>
</evidence>
<comment type="subcellular location">
    <subcellularLocation>
        <location evidence="1">Membrane</location>
        <topology evidence="1">Lipid-anchor</topology>
        <topology evidence="1">GPI-anchor</topology>
    </subcellularLocation>
</comment>
<gene>
    <name evidence="11" type="primary">LOC115885085</name>
</gene>
<sequence length="166" mass="18939">MFFGKVSSVLVLVLALIKTGCLALECWKCTSDYDASCSDHFNTTRIFKNRVHLNDYESYGTNQLNRREPHLFTCEGMHTSTIEQYKNVCLKKVYIIPNRPNKYIRECRMVLKSHKVGECPSDVLAAATDRSLVHCSSCEYDGCNSANRNTVFLMGLLPLLIFIFTH</sequence>
<evidence type="ECO:0000256" key="6">
    <source>
        <dbReference type="ARBA" id="ARBA00023136"/>
    </source>
</evidence>
<protein>
    <submittedName>
        <fullName evidence="11">Uncharacterized protein LOC115885085</fullName>
    </submittedName>
</protein>
<dbReference type="RefSeq" id="XP_030759728.1">
    <property type="nucleotide sequence ID" value="XM_030903868.1"/>
</dbReference>
<reference evidence="11" key="1">
    <citation type="submission" date="2025-08" db="UniProtKB">
        <authorList>
            <consortium name="RefSeq"/>
        </authorList>
    </citation>
    <scope>IDENTIFICATION</scope>
    <source>
        <tissue evidence="11">Gonads</tissue>
    </source>
</reference>
<dbReference type="PANTHER" id="PTHR33562">
    <property type="entry name" value="ATILLA, ISOFORM B-RELATED-RELATED"/>
    <property type="match status" value="1"/>
</dbReference>
<keyword evidence="2" id="KW-0336">GPI-anchor</keyword>
<proteinExistence type="predicted"/>
<keyword evidence="8" id="KW-0449">Lipoprotein</keyword>
<keyword evidence="10" id="KW-1185">Reference proteome</keyword>
<keyword evidence="6" id="KW-0472">Membrane</keyword>
<organism evidence="10 11">
    <name type="scientific">Sitophilus oryzae</name>
    <name type="common">Rice weevil</name>
    <name type="synonym">Curculio oryzae</name>
    <dbReference type="NCBI Taxonomy" id="7048"/>
    <lineage>
        <taxon>Eukaryota</taxon>
        <taxon>Metazoa</taxon>
        <taxon>Ecdysozoa</taxon>
        <taxon>Arthropoda</taxon>
        <taxon>Hexapoda</taxon>
        <taxon>Insecta</taxon>
        <taxon>Pterygota</taxon>
        <taxon>Neoptera</taxon>
        <taxon>Endopterygota</taxon>
        <taxon>Coleoptera</taxon>
        <taxon>Polyphaga</taxon>
        <taxon>Cucujiformia</taxon>
        <taxon>Curculionidae</taxon>
        <taxon>Dryophthorinae</taxon>
        <taxon>Sitophilus</taxon>
    </lineage>
</organism>
<dbReference type="InParanoid" id="A0A6J2Y7C8"/>
<evidence type="ECO:0000256" key="1">
    <source>
        <dbReference type="ARBA" id="ARBA00004589"/>
    </source>
</evidence>
<dbReference type="GO" id="GO:0032222">
    <property type="term" value="P:regulation of synaptic transmission, cholinergic"/>
    <property type="evidence" value="ECO:0007669"/>
    <property type="project" value="InterPro"/>
</dbReference>
<keyword evidence="4 9" id="KW-0732">Signal</keyword>
<dbReference type="KEGG" id="soy:115885085"/>
<dbReference type="InterPro" id="IPR031424">
    <property type="entry name" value="QVR-like"/>
</dbReference>
<dbReference type="PANTHER" id="PTHR33562:SF30">
    <property type="entry name" value="LD40063P"/>
    <property type="match status" value="1"/>
</dbReference>
<dbReference type="GeneID" id="115885085"/>
<dbReference type="Pfam" id="PF17064">
    <property type="entry name" value="QVR"/>
    <property type="match status" value="1"/>
</dbReference>
<keyword evidence="3" id="KW-0812">Transmembrane</keyword>
<evidence type="ECO:0000256" key="3">
    <source>
        <dbReference type="ARBA" id="ARBA00022692"/>
    </source>
</evidence>
<evidence type="ECO:0000256" key="5">
    <source>
        <dbReference type="ARBA" id="ARBA00022989"/>
    </source>
</evidence>
<dbReference type="OrthoDB" id="75169at2759"/>